<evidence type="ECO:0000313" key="3">
    <source>
        <dbReference type="Proteomes" id="UP001152607"/>
    </source>
</evidence>
<evidence type="ECO:0000256" key="1">
    <source>
        <dbReference type="SAM" id="MobiDB-lite"/>
    </source>
</evidence>
<dbReference type="EMBL" id="CAOQHR010000007">
    <property type="protein sequence ID" value="CAI6337245.1"/>
    <property type="molecule type" value="Genomic_DNA"/>
</dbReference>
<accession>A0A9W4UJR1</accession>
<feature type="region of interest" description="Disordered" evidence="1">
    <location>
        <begin position="108"/>
        <end position="138"/>
    </location>
</feature>
<organism evidence="2 3">
    <name type="scientific">Periconia digitata</name>
    <dbReference type="NCBI Taxonomy" id="1303443"/>
    <lineage>
        <taxon>Eukaryota</taxon>
        <taxon>Fungi</taxon>
        <taxon>Dikarya</taxon>
        <taxon>Ascomycota</taxon>
        <taxon>Pezizomycotina</taxon>
        <taxon>Dothideomycetes</taxon>
        <taxon>Pleosporomycetidae</taxon>
        <taxon>Pleosporales</taxon>
        <taxon>Massarineae</taxon>
        <taxon>Periconiaceae</taxon>
        <taxon>Periconia</taxon>
    </lineage>
</organism>
<proteinExistence type="predicted"/>
<name>A0A9W4UJR1_9PLEO</name>
<gene>
    <name evidence="2" type="ORF">PDIGIT_LOCUS10354</name>
</gene>
<reference evidence="2" key="1">
    <citation type="submission" date="2023-01" db="EMBL/GenBank/DDBJ databases">
        <authorList>
            <person name="Van Ghelder C."/>
            <person name="Rancurel C."/>
        </authorList>
    </citation>
    <scope>NUCLEOTIDE SEQUENCE</scope>
    <source>
        <strain evidence="2">CNCM I-4278</strain>
    </source>
</reference>
<keyword evidence="3" id="KW-1185">Reference proteome</keyword>
<dbReference type="Proteomes" id="UP001152607">
    <property type="component" value="Unassembled WGS sequence"/>
</dbReference>
<comment type="caution">
    <text evidence="2">The sequence shown here is derived from an EMBL/GenBank/DDBJ whole genome shotgun (WGS) entry which is preliminary data.</text>
</comment>
<sequence length="172" mass="19042">MPTSIFLVVYYSSLSSTFPPYSLADVVRQGRASTYIKNTERFIYATTTAQDPTSKEISYEIMIEFAKGPHPEGKILGAYPSQEDAKNVLQDIKQDFIGSEKGIVAGSDIQTNEASNTTDTLTMADADDSDEDSDETYNHGADRVFAIMDLEITMNDGKVHGSVKEERSLQYE</sequence>
<feature type="compositionally biased region" description="Acidic residues" evidence="1">
    <location>
        <begin position="125"/>
        <end position="135"/>
    </location>
</feature>
<dbReference type="AlphaFoldDB" id="A0A9W4UJR1"/>
<evidence type="ECO:0000313" key="2">
    <source>
        <dbReference type="EMBL" id="CAI6337245.1"/>
    </source>
</evidence>
<protein>
    <submittedName>
        <fullName evidence="2">Uncharacterized protein</fullName>
    </submittedName>
</protein>